<organism evidence="7 8">
    <name type="scientific">Goodfellowiella coeruleoviolacea</name>
    <dbReference type="NCBI Taxonomy" id="334858"/>
    <lineage>
        <taxon>Bacteria</taxon>
        <taxon>Bacillati</taxon>
        <taxon>Actinomycetota</taxon>
        <taxon>Actinomycetes</taxon>
        <taxon>Pseudonocardiales</taxon>
        <taxon>Pseudonocardiaceae</taxon>
        <taxon>Goodfellowiella</taxon>
    </lineage>
</organism>
<feature type="transmembrane region" description="Helical" evidence="5">
    <location>
        <begin position="104"/>
        <end position="133"/>
    </location>
</feature>
<keyword evidence="4 5" id="KW-0472">Membrane</keyword>
<dbReference type="InterPro" id="IPR036259">
    <property type="entry name" value="MFS_trans_sf"/>
</dbReference>
<feature type="transmembrane region" description="Helical" evidence="5">
    <location>
        <begin position="281"/>
        <end position="314"/>
    </location>
</feature>
<feature type="transmembrane region" description="Helical" evidence="5">
    <location>
        <begin position="249"/>
        <end position="269"/>
    </location>
</feature>
<evidence type="ECO:0000259" key="6">
    <source>
        <dbReference type="PROSITE" id="PS50850"/>
    </source>
</evidence>
<dbReference type="EMBL" id="JAMTCK010000001">
    <property type="protein sequence ID" value="MCP2163851.1"/>
    <property type="molecule type" value="Genomic_DNA"/>
</dbReference>
<feature type="transmembrane region" description="Helical" evidence="5">
    <location>
        <begin position="14"/>
        <end position="33"/>
    </location>
</feature>
<dbReference type="InterPro" id="IPR052952">
    <property type="entry name" value="MFS-Transporter"/>
</dbReference>
<dbReference type="PANTHER" id="PTHR23527:SF1">
    <property type="entry name" value="BLL3282 PROTEIN"/>
    <property type="match status" value="1"/>
</dbReference>
<protein>
    <submittedName>
        <fullName evidence="7">Sugar phosphate permease</fullName>
    </submittedName>
</protein>
<feature type="transmembrane region" description="Helical" evidence="5">
    <location>
        <begin position="53"/>
        <end position="73"/>
    </location>
</feature>
<dbReference type="SUPFAM" id="SSF103473">
    <property type="entry name" value="MFS general substrate transporter"/>
    <property type="match status" value="1"/>
</dbReference>
<evidence type="ECO:0000256" key="1">
    <source>
        <dbReference type="ARBA" id="ARBA00004651"/>
    </source>
</evidence>
<sequence length="398" mass="39645">MAPDPAGEAGARRWVVLAVGLVAITAGCAFQYGLPYLIPGLRAGGLSLERAGLLVACPTVGLLLTTVAWGAAADRWGERLVLGAGLTLAGLALLGGSVVRDPVALGGCLVVAGAAGACVHAASGRLILGWFAAPERGLAMGIRQTGQPLGVALAALTLPPLSGTGPATALVFLGVLCVVAAGLVALLVTDPARPRRGDGGADGSPYRTPLLWRVHGVSGLLVVPQFAVATFGLAYLVDERAWPPAAAGQVLAVAQVGGVLARLGTGLWSDRVGSRLRPLRLLAVVIAVVVAGLCLTMVAGWALVVVVLVVAGAMVASPNGLAFTAVAEHAGPRWAGRALGIQNTVQNALASATPPVLAAVIAVTGYGPAFAGVVVFPLVAALLVPVTQERSTAAAARG</sequence>
<proteinExistence type="predicted"/>
<evidence type="ECO:0000256" key="5">
    <source>
        <dbReference type="SAM" id="Phobius"/>
    </source>
</evidence>
<feature type="transmembrane region" description="Helical" evidence="5">
    <location>
        <begin position="210"/>
        <end position="237"/>
    </location>
</feature>
<gene>
    <name evidence="7" type="ORF">LX83_000691</name>
</gene>
<dbReference type="Gene3D" id="1.20.1250.20">
    <property type="entry name" value="MFS general substrate transporter like domains"/>
    <property type="match status" value="2"/>
</dbReference>
<dbReference type="GO" id="GO:0022857">
    <property type="term" value="F:transmembrane transporter activity"/>
    <property type="evidence" value="ECO:0007669"/>
    <property type="project" value="InterPro"/>
</dbReference>
<evidence type="ECO:0000256" key="4">
    <source>
        <dbReference type="ARBA" id="ARBA00023136"/>
    </source>
</evidence>
<feature type="transmembrane region" description="Helical" evidence="5">
    <location>
        <begin position="356"/>
        <end position="384"/>
    </location>
</feature>
<reference evidence="7" key="1">
    <citation type="submission" date="2022-06" db="EMBL/GenBank/DDBJ databases">
        <title>Genomic Encyclopedia of Archaeal and Bacterial Type Strains, Phase II (KMG-II): from individual species to whole genera.</title>
        <authorList>
            <person name="Goeker M."/>
        </authorList>
    </citation>
    <scope>NUCLEOTIDE SEQUENCE</scope>
    <source>
        <strain evidence="7">DSM 43935</strain>
    </source>
</reference>
<feature type="domain" description="Major facilitator superfamily (MFS) profile" evidence="6">
    <location>
        <begin position="1"/>
        <end position="392"/>
    </location>
</feature>
<dbReference type="Proteomes" id="UP001206128">
    <property type="component" value="Unassembled WGS sequence"/>
</dbReference>
<evidence type="ECO:0000313" key="7">
    <source>
        <dbReference type="EMBL" id="MCP2163851.1"/>
    </source>
</evidence>
<comment type="subcellular location">
    <subcellularLocation>
        <location evidence="1">Cell membrane</location>
        <topology evidence="1">Multi-pass membrane protein</topology>
    </subcellularLocation>
</comment>
<dbReference type="GO" id="GO:0005886">
    <property type="term" value="C:plasma membrane"/>
    <property type="evidence" value="ECO:0007669"/>
    <property type="project" value="UniProtKB-SubCell"/>
</dbReference>
<accession>A0AAE3KDB1</accession>
<keyword evidence="8" id="KW-1185">Reference proteome</keyword>
<evidence type="ECO:0000313" key="8">
    <source>
        <dbReference type="Proteomes" id="UP001206128"/>
    </source>
</evidence>
<dbReference type="Pfam" id="PF07690">
    <property type="entry name" value="MFS_1"/>
    <property type="match status" value="1"/>
</dbReference>
<name>A0AAE3KDB1_9PSEU</name>
<dbReference type="InterPro" id="IPR011701">
    <property type="entry name" value="MFS"/>
</dbReference>
<evidence type="ECO:0000256" key="3">
    <source>
        <dbReference type="ARBA" id="ARBA00022989"/>
    </source>
</evidence>
<dbReference type="PROSITE" id="PS50850">
    <property type="entry name" value="MFS"/>
    <property type="match status" value="1"/>
</dbReference>
<evidence type="ECO:0000256" key="2">
    <source>
        <dbReference type="ARBA" id="ARBA00022692"/>
    </source>
</evidence>
<feature type="transmembrane region" description="Helical" evidence="5">
    <location>
        <begin position="169"/>
        <end position="189"/>
    </location>
</feature>
<feature type="transmembrane region" description="Helical" evidence="5">
    <location>
        <begin position="80"/>
        <end position="98"/>
    </location>
</feature>
<dbReference type="InterPro" id="IPR020846">
    <property type="entry name" value="MFS_dom"/>
</dbReference>
<comment type="caution">
    <text evidence="7">The sequence shown here is derived from an EMBL/GenBank/DDBJ whole genome shotgun (WGS) entry which is preliminary data.</text>
</comment>
<keyword evidence="2 5" id="KW-0812">Transmembrane</keyword>
<keyword evidence="3 5" id="KW-1133">Transmembrane helix</keyword>
<dbReference type="AlphaFoldDB" id="A0AAE3KDB1"/>
<dbReference type="PANTHER" id="PTHR23527">
    <property type="entry name" value="BLL3282 PROTEIN"/>
    <property type="match status" value="1"/>
</dbReference>